<dbReference type="Gene3D" id="2.60.40.10">
    <property type="entry name" value="Immunoglobulins"/>
    <property type="match status" value="1"/>
</dbReference>
<evidence type="ECO:0000313" key="3">
    <source>
        <dbReference type="EMBL" id="HIZ00703.1"/>
    </source>
</evidence>
<feature type="signal peptide" evidence="1">
    <location>
        <begin position="1"/>
        <end position="23"/>
    </location>
</feature>
<dbReference type="SUPFAM" id="SSF81296">
    <property type="entry name" value="E set domains"/>
    <property type="match status" value="1"/>
</dbReference>
<gene>
    <name evidence="3" type="ORF">H9819_00395</name>
</gene>
<evidence type="ECO:0000256" key="1">
    <source>
        <dbReference type="SAM" id="SignalP"/>
    </source>
</evidence>
<dbReference type="InterPro" id="IPR013783">
    <property type="entry name" value="Ig-like_fold"/>
</dbReference>
<feature type="chain" id="PRO_5039424058" description="Surface glycan-binding protein B xyloglucan binding domain-containing protein" evidence="1">
    <location>
        <begin position="24"/>
        <end position="505"/>
    </location>
</feature>
<name>A0A9D2A1W6_9BACE</name>
<dbReference type="Pfam" id="PF18329">
    <property type="entry name" value="SGBP_B_XBD"/>
    <property type="match status" value="1"/>
</dbReference>
<sequence>MKIKTSICSLLALCGCLCFTSCSDELESGAPQNLSIASFYPTIVMDGTEVEVNGTAMSRVTEVVFPGGITTTNFTVVDDRRLTVIAPTGVSETAEPLIVRAEGEEAQSRQSIREARPAFTQYNYTDNEGAVTGTEMTIQGSDLLLVEALTLSDNETEIIIPALEMSRKTTDAIRILIPMDCPVGEGIHVTLTFKNGTTMSLPDINVIEGTGGGSWVESEVTLYEGEPVEIGNWGSMQIANSLLTNLKEGDVIRVYISDVTSGAQGSLKCSADGWPALSPELEYFDLTDDEIAAGYYMRTFTADMITALGSNNLIISGQNYTVTRVTLFTTVWVEDGDEDQRDPITDATIMLNDFEDNGSHNSSWDGSWTTGVTLEFPTEANGNVYCRLAETIEGDIWLINCNHVDCGTVQNIENYAIKFDLMIEEGVTGASAATMQFVLADNWLWIGEGLFPESTDGKWITVSRNIADISDLTGELEIGTITNGMYGGNIPVGICIDNLRLDPIE</sequence>
<accession>A0A9D2A1W6</accession>
<feature type="domain" description="Surface glycan-binding protein B xyloglucan binding" evidence="2">
    <location>
        <begin position="346"/>
        <end position="501"/>
    </location>
</feature>
<dbReference type="PROSITE" id="PS51257">
    <property type="entry name" value="PROKAR_LIPOPROTEIN"/>
    <property type="match status" value="1"/>
</dbReference>
<dbReference type="InterPro" id="IPR014756">
    <property type="entry name" value="Ig_E-set"/>
</dbReference>
<dbReference type="EMBL" id="DXCK01000006">
    <property type="protein sequence ID" value="HIZ00703.1"/>
    <property type="molecule type" value="Genomic_DNA"/>
</dbReference>
<reference evidence="3" key="2">
    <citation type="submission" date="2021-04" db="EMBL/GenBank/DDBJ databases">
        <authorList>
            <person name="Gilroy R."/>
        </authorList>
    </citation>
    <scope>NUCLEOTIDE SEQUENCE</scope>
    <source>
        <strain evidence="3">ChiHjej12B11-24981</strain>
    </source>
</reference>
<evidence type="ECO:0000313" key="4">
    <source>
        <dbReference type="Proteomes" id="UP000824023"/>
    </source>
</evidence>
<proteinExistence type="predicted"/>
<comment type="caution">
    <text evidence="3">The sequence shown here is derived from an EMBL/GenBank/DDBJ whole genome shotgun (WGS) entry which is preliminary data.</text>
</comment>
<keyword evidence="1" id="KW-0732">Signal</keyword>
<reference evidence="3" key="1">
    <citation type="journal article" date="2021" name="PeerJ">
        <title>Extensive microbial diversity within the chicken gut microbiome revealed by metagenomics and culture.</title>
        <authorList>
            <person name="Gilroy R."/>
            <person name="Ravi A."/>
            <person name="Getino M."/>
            <person name="Pursley I."/>
            <person name="Horton D.L."/>
            <person name="Alikhan N.F."/>
            <person name="Baker D."/>
            <person name="Gharbi K."/>
            <person name="Hall N."/>
            <person name="Watson M."/>
            <person name="Adriaenssens E.M."/>
            <person name="Foster-Nyarko E."/>
            <person name="Jarju S."/>
            <person name="Secka A."/>
            <person name="Antonio M."/>
            <person name="Oren A."/>
            <person name="Chaudhuri R.R."/>
            <person name="La Ragione R."/>
            <person name="Hildebrand F."/>
            <person name="Pallen M.J."/>
        </authorList>
    </citation>
    <scope>NUCLEOTIDE SEQUENCE</scope>
    <source>
        <strain evidence="3">ChiHjej12B11-24981</strain>
    </source>
</reference>
<protein>
    <recommendedName>
        <fullName evidence="2">Surface glycan-binding protein B xyloglucan binding domain-containing protein</fullName>
    </recommendedName>
</protein>
<dbReference type="AlphaFoldDB" id="A0A9D2A1W6"/>
<dbReference type="InterPro" id="IPR040475">
    <property type="entry name" value="SGBP_B_XBD"/>
</dbReference>
<evidence type="ECO:0000259" key="2">
    <source>
        <dbReference type="Pfam" id="PF18329"/>
    </source>
</evidence>
<dbReference type="Proteomes" id="UP000824023">
    <property type="component" value="Unassembled WGS sequence"/>
</dbReference>
<organism evidence="3 4">
    <name type="scientific">Candidatus Bacteroides merdipullorum</name>
    <dbReference type="NCBI Taxonomy" id="2838474"/>
    <lineage>
        <taxon>Bacteria</taxon>
        <taxon>Pseudomonadati</taxon>
        <taxon>Bacteroidota</taxon>
        <taxon>Bacteroidia</taxon>
        <taxon>Bacteroidales</taxon>
        <taxon>Bacteroidaceae</taxon>
        <taxon>Bacteroides</taxon>
    </lineage>
</organism>
<dbReference type="GO" id="GO:0030247">
    <property type="term" value="F:polysaccharide binding"/>
    <property type="evidence" value="ECO:0007669"/>
    <property type="project" value="InterPro"/>
</dbReference>